<comment type="caution">
    <text evidence="10">The sequence shown here is derived from an EMBL/GenBank/DDBJ whole genome shotgun (WGS) entry which is preliminary data.</text>
</comment>
<dbReference type="PRINTS" id="PR00237">
    <property type="entry name" value="GPCRRHODOPSN"/>
</dbReference>
<dbReference type="AlphaFoldDB" id="A0A8J6A9F2"/>
<evidence type="ECO:0000313" key="10">
    <source>
        <dbReference type="EMBL" id="KAG8517526.1"/>
    </source>
</evidence>
<keyword evidence="4 6" id="KW-0297">G-protein coupled receptor</keyword>
<evidence type="ECO:0000256" key="8">
    <source>
        <dbReference type="SAM" id="Phobius"/>
    </source>
</evidence>
<keyword evidence="2 6" id="KW-0812">Transmembrane</keyword>
<keyword evidence="5 8" id="KW-0472">Membrane</keyword>
<gene>
    <name evidence="10" type="ORF">J0S82_011677</name>
</gene>
<evidence type="ECO:0000313" key="11">
    <source>
        <dbReference type="Proteomes" id="UP000700334"/>
    </source>
</evidence>
<reference evidence="10" key="1">
    <citation type="journal article" date="2021" name="Evol. Appl.">
        <title>The genome of the Pyrenean desman and the effects of bottlenecks and inbreeding on the genomic landscape of an endangered species.</title>
        <authorList>
            <person name="Escoda L."/>
            <person name="Castresana J."/>
        </authorList>
    </citation>
    <scope>NUCLEOTIDE SEQUENCE</scope>
    <source>
        <strain evidence="10">IBE-C5619</strain>
    </source>
</reference>
<dbReference type="OrthoDB" id="5987909at2759"/>
<dbReference type="SUPFAM" id="SSF81321">
    <property type="entry name" value="Family A G protein-coupled receptor-like"/>
    <property type="match status" value="1"/>
</dbReference>
<organism evidence="10 11">
    <name type="scientific">Galemys pyrenaicus</name>
    <name type="common">Iberian desman</name>
    <name type="synonym">Pyrenean desman</name>
    <dbReference type="NCBI Taxonomy" id="202257"/>
    <lineage>
        <taxon>Eukaryota</taxon>
        <taxon>Metazoa</taxon>
        <taxon>Chordata</taxon>
        <taxon>Craniata</taxon>
        <taxon>Vertebrata</taxon>
        <taxon>Euteleostomi</taxon>
        <taxon>Mammalia</taxon>
        <taxon>Eutheria</taxon>
        <taxon>Laurasiatheria</taxon>
        <taxon>Eulipotyphla</taxon>
        <taxon>Talpidae</taxon>
        <taxon>Galemys</taxon>
    </lineage>
</organism>
<dbReference type="Pfam" id="PF00001">
    <property type="entry name" value="7tm_1"/>
    <property type="match status" value="1"/>
</dbReference>
<dbReference type="GO" id="GO:0005737">
    <property type="term" value="C:cytoplasm"/>
    <property type="evidence" value="ECO:0007669"/>
    <property type="project" value="TreeGrafter"/>
</dbReference>
<dbReference type="InterPro" id="IPR000276">
    <property type="entry name" value="GPCR_Rhodpsn"/>
</dbReference>
<protein>
    <submittedName>
        <fullName evidence="10">Neuropeptide S receptor</fullName>
    </submittedName>
</protein>
<evidence type="ECO:0000259" key="9">
    <source>
        <dbReference type="PROSITE" id="PS50262"/>
    </source>
</evidence>
<dbReference type="GO" id="GO:0008188">
    <property type="term" value="F:neuropeptide receptor activity"/>
    <property type="evidence" value="ECO:0007669"/>
    <property type="project" value="InterPro"/>
</dbReference>
<dbReference type="GO" id="GO:0005886">
    <property type="term" value="C:plasma membrane"/>
    <property type="evidence" value="ECO:0007669"/>
    <property type="project" value="TreeGrafter"/>
</dbReference>
<evidence type="ECO:0000256" key="7">
    <source>
        <dbReference type="SAM" id="MobiDB-lite"/>
    </source>
</evidence>
<evidence type="ECO:0000256" key="3">
    <source>
        <dbReference type="ARBA" id="ARBA00022989"/>
    </source>
</evidence>
<dbReference type="CDD" id="cd15197">
    <property type="entry name" value="7tmA_NPSR"/>
    <property type="match status" value="1"/>
</dbReference>
<evidence type="ECO:0000256" key="4">
    <source>
        <dbReference type="ARBA" id="ARBA00023040"/>
    </source>
</evidence>
<feature type="transmembrane region" description="Helical" evidence="8">
    <location>
        <begin position="427"/>
        <end position="454"/>
    </location>
</feature>
<sequence>MAPASLLAPPRHIACPEPGRLYVASNNESIKATEGSRTPPLPPVLESRRTCSVPLPGPTVEIHWWTRRPADSGPRALPAAVSLVASLLVVQKDQKTLKRPPRAPGLSLTRLPGSQRTCPGLPATTPGQRFRPHRRILQQAGAGLCRWGSSSRAQRAEVGALQVAEGLKLFLEDPDGRLLSVRVARVGPWGRCSRCGERGLSVLRWGTRSPGACPAVSSEPGLEQEDASQLLFVSDLETLDPASGEDKLFLGEKGHRDDIQELGGEKSTMRSAEDRLRWAWIEASGCDSKPPDKSEKKFLKTSYLLCTAAKSERPKLTTCLVNILTDIIWRVTGDFLAPDLVCRVVRYLQVVLLYASTYVLVSLSIDRYHAIVYPMKFLQGEKQAKFLIVVAWSLSFLFSIPTLIIFGKRKLSSGEVQCWALWPDDSYWTPYMTIVAFLVYFIPLTIISVIYTIVIRTIWVKSKVQEMVISNYSDRKLCTSYSRGLMSKAKIKAIKYSVVIILAFICCWSPYFLFDILDNFSLLPDTRERFYASVIIQNLPALNSAINPLIYCVFSRSICFPCRSHYIPPLLSSFSREQRSQDSRMTCREKTDRHEMKVLSKPEFI</sequence>
<accession>A0A8J6A9F2</accession>
<dbReference type="Proteomes" id="UP000700334">
    <property type="component" value="Unassembled WGS sequence"/>
</dbReference>
<feature type="transmembrane region" description="Helical" evidence="8">
    <location>
        <begin position="534"/>
        <end position="554"/>
    </location>
</feature>
<evidence type="ECO:0000256" key="1">
    <source>
        <dbReference type="ARBA" id="ARBA00004370"/>
    </source>
</evidence>
<feature type="transmembrane region" description="Helical" evidence="8">
    <location>
        <begin position="347"/>
        <end position="365"/>
    </location>
</feature>
<dbReference type="Gene3D" id="1.20.1070.10">
    <property type="entry name" value="Rhodopsin 7-helix transmembrane proteins"/>
    <property type="match status" value="1"/>
</dbReference>
<feature type="transmembrane region" description="Helical" evidence="8">
    <location>
        <begin position="386"/>
        <end position="407"/>
    </location>
</feature>
<evidence type="ECO:0000256" key="2">
    <source>
        <dbReference type="ARBA" id="ARBA00022692"/>
    </source>
</evidence>
<name>A0A8J6A9F2_GALPY</name>
<keyword evidence="3 8" id="KW-1133">Transmembrane helix</keyword>
<dbReference type="PANTHER" id="PTHR24244:SF2">
    <property type="entry name" value="NEUROPEPTIDE S RECEPTOR"/>
    <property type="match status" value="1"/>
</dbReference>
<dbReference type="PANTHER" id="PTHR24244">
    <property type="entry name" value="NEUROPEPTIDE S RECEPTOR"/>
    <property type="match status" value="1"/>
</dbReference>
<dbReference type="PROSITE" id="PS00237">
    <property type="entry name" value="G_PROTEIN_RECEP_F1_1"/>
    <property type="match status" value="1"/>
</dbReference>
<evidence type="ECO:0000256" key="5">
    <source>
        <dbReference type="ARBA" id="ARBA00023136"/>
    </source>
</evidence>
<feature type="domain" description="G-protein coupled receptors family 1 profile" evidence="9">
    <location>
        <begin position="329"/>
        <end position="551"/>
    </location>
</feature>
<dbReference type="InterPro" id="IPR027294">
    <property type="entry name" value="NPS_rcpt"/>
</dbReference>
<dbReference type="GO" id="GO:0051281">
    <property type="term" value="P:positive regulation of release of sequestered calcium ion into cytosol"/>
    <property type="evidence" value="ECO:0007669"/>
    <property type="project" value="TreeGrafter"/>
</dbReference>
<feature type="region of interest" description="Disordered" evidence="7">
    <location>
        <begin position="95"/>
        <end position="128"/>
    </location>
</feature>
<dbReference type="PROSITE" id="PS50262">
    <property type="entry name" value="G_PROTEIN_RECEP_F1_2"/>
    <property type="match status" value="1"/>
</dbReference>
<comment type="subcellular location">
    <subcellularLocation>
        <location evidence="1">Membrane</location>
    </subcellularLocation>
</comment>
<dbReference type="EMBL" id="JAGFMF010011657">
    <property type="protein sequence ID" value="KAG8517526.1"/>
    <property type="molecule type" value="Genomic_DNA"/>
</dbReference>
<keyword evidence="11" id="KW-1185">Reference proteome</keyword>
<keyword evidence="6" id="KW-0807">Transducer</keyword>
<proteinExistence type="inferred from homology"/>
<dbReference type="InterPro" id="IPR017452">
    <property type="entry name" value="GPCR_Rhodpsn_7TM"/>
</dbReference>
<feature type="transmembrane region" description="Helical" evidence="8">
    <location>
        <begin position="493"/>
        <end position="514"/>
    </location>
</feature>
<evidence type="ECO:0000256" key="6">
    <source>
        <dbReference type="RuleBase" id="RU000688"/>
    </source>
</evidence>
<comment type="similarity">
    <text evidence="6">Belongs to the G-protein coupled receptor 1 family.</text>
</comment>
<keyword evidence="6 10" id="KW-0675">Receptor</keyword>